<organism evidence="1 2">
    <name type="scientific">Sphingomonas endophytica</name>
    <dbReference type="NCBI Taxonomy" id="869719"/>
    <lineage>
        <taxon>Bacteria</taxon>
        <taxon>Pseudomonadati</taxon>
        <taxon>Pseudomonadota</taxon>
        <taxon>Alphaproteobacteria</taxon>
        <taxon>Sphingomonadales</taxon>
        <taxon>Sphingomonadaceae</taxon>
        <taxon>Sphingomonas</taxon>
    </lineage>
</organism>
<evidence type="ECO:0000313" key="2">
    <source>
        <dbReference type="Proteomes" id="UP000074310"/>
    </source>
</evidence>
<protein>
    <recommendedName>
        <fullName evidence="3">3'-5' exonuclease domain-containing protein</fullName>
    </recommendedName>
</protein>
<dbReference type="PATRIC" id="fig|869719.3.peg.2461"/>
<proteinExistence type="predicted"/>
<gene>
    <name evidence="1" type="ORF">NS334_12385</name>
</gene>
<name>A0A147HZK3_9SPHN</name>
<comment type="caution">
    <text evidence="1">The sequence shown here is derived from an EMBL/GenBank/DDBJ whole genome shotgun (WGS) entry which is preliminary data.</text>
</comment>
<dbReference type="EMBL" id="LDTB01000053">
    <property type="protein sequence ID" value="KTT70413.1"/>
    <property type="molecule type" value="Genomic_DNA"/>
</dbReference>
<dbReference type="RefSeq" id="WP_058756267.1">
    <property type="nucleotide sequence ID" value="NZ_LDTB01000053.1"/>
</dbReference>
<dbReference type="AlphaFoldDB" id="A0A147HZK3"/>
<evidence type="ECO:0000313" key="1">
    <source>
        <dbReference type="EMBL" id="KTT70413.1"/>
    </source>
</evidence>
<dbReference type="Proteomes" id="UP000074310">
    <property type="component" value="Unassembled WGS sequence"/>
</dbReference>
<reference evidence="1 2" key="1">
    <citation type="journal article" date="2016" name="Front. Microbiol.">
        <title>Genomic Resource of Rice Seed Associated Bacteria.</title>
        <authorList>
            <person name="Midha S."/>
            <person name="Bansal K."/>
            <person name="Sharma S."/>
            <person name="Kumar N."/>
            <person name="Patil P.P."/>
            <person name="Chaudhry V."/>
            <person name="Patil P.B."/>
        </authorList>
    </citation>
    <scope>NUCLEOTIDE SEQUENCE [LARGE SCALE GENOMIC DNA]</scope>
    <source>
        <strain evidence="1 2">NS334</strain>
    </source>
</reference>
<accession>A0A147HZK3</accession>
<sequence length="214" mass="22869">MSHYTLTALAIATVDPVHLVAGAHLEHPVGLALFSCHVGEGRTDFSLHCSVLQHGDHPGELLGWLDRHLPPTGIVAGYALDEQILPALTRLPGSAGSPALAMLAGTRPRFVINLRGIDDDGELVSLAEACAEIGAPASCRDAHDRFTDWAWSRLAPVMHALQTDAISTMKLVLRQIAARTTLGHEVEARLRPGLELWLAASDLPAAQIHRSCTA</sequence>
<evidence type="ECO:0008006" key="3">
    <source>
        <dbReference type="Google" id="ProtNLM"/>
    </source>
</evidence>
<keyword evidence="2" id="KW-1185">Reference proteome</keyword>